<comment type="catalytic activity">
    <reaction evidence="11">
        <text>L-histidinol phosphate + H2O = L-histidinol + phosphate</text>
        <dbReference type="Rhea" id="RHEA:14465"/>
        <dbReference type="ChEBI" id="CHEBI:15377"/>
        <dbReference type="ChEBI" id="CHEBI:43474"/>
        <dbReference type="ChEBI" id="CHEBI:57699"/>
        <dbReference type="ChEBI" id="CHEBI:57980"/>
        <dbReference type="EC" id="3.1.3.15"/>
    </reaction>
</comment>
<evidence type="ECO:0000256" key="10">
    <source>
        <dbReference type="ARBA" id="ARBA00033209"/>
    </source>
</evidence>
<accession>A0A4R7HWN4</accession>
<dbReference type="PROSITE" id="PS00630">
    <property type="entry name" value="IMP_2"/>
    <property type="match status" value="1"/>
</dbReference>
<evidence type="ECO:0000256" key="8">
    <source>
        <dbReference type="ARBA" id="ARBA00022801"/>
    </source>
</evidence>
<dbReference type="OrthoDB" id="9772456at2"/>
<evidence type="ECO:0000256" key="4">
    <source>
        <dbReference type="ARBA" id="ARBA00013085"/>
    </source>
</evidence>
<evidence type="ECO:0000256" key="5">
    <source>
        <dbReference type="ARBA" id="ARBA00013106"/>
    </source>
</evidence>
<name>A0A4R7HWN4_9ACTN</name>
<evidence type="ECO:0000256" key="2">
    <source>
        <dbReference type="ARBA" id="ARBA00001946"/>
    </source>
</evidence>
<dbReference type="GO" id="GO:0006020">
    <property type="term" value="P:inositol metabolic process"/>
    <property type="evidence" value="ECO:0007669"/>
    <property type="project" value="TreeGrafter"/>
</dbReference>
<dbReference type="PRINTS" id="PR00377">
    <property type="entry name" value="IMPHPHTASES"/>
</dbReference>
<dbReference type="SUPFAM" id="SSF56655">
    <property type="entry name" value="Carbohydrate phosphatase"/>
    <property type="match status" value="1"/>
</dbReference>
<dbReference type="PROSITE" id="PS00629">
    <property type="entry name" value="IMP_1"/>
    <property type="match status" value="1"/>
</dbReference>
<dbReference type="PANTHER" id="PTHR20854">
    <property type="entry name" value="INOSITOL MONOPHOSPHATASE"/>
    <property type="match status" value="1"/>
</dbReference>
<comment type="caution">
    <text evidence="14">The sequence shown here is derived from an EMBL/GenBank/DDBJ whole genome shotgun (WGS) entry which is preliminary data.</text>
</comment>
<dbReference type="FunFam" id="3.30.540.10:FF:000003">
    <property type="entry name" value="Inositol-1-monophosphatase"/>
    <property type="match status" value="1"/>
</dbReference>
<dbReference type="EMBL" id="SOAU01000001">
    <property type="protein sequence ID" value="TDT15517.1"/>
    <property type="molecule type" value="Genomic_DNA"/>
</dbReference>
<feature type="binding site" evidence="13">
    <location>
        <position position="66"/>
    </location>
    <ligand>
        <name>Mg(2+)</name>
        <dbReference type="ChEBI" id="CHEBI:18420"/>
        <label>1</label>
        <note>catalytic</note>
    </ligand>
</feature>
<evidence type="ECO:0000256" key="11">
    <source>
        <dbReference type="ARBA" id="ARBA00049158"/>
    </source>
</evidence>
<dbReference type="RefSeq" id="WP_133867959.1">
    <property type="nucleotide sequence ID" value="NZ_SOAU01000001.1"/>
</dbReference>
<evidence type="ECO:0000256" key="9">
    <source>
        <dbReference type="ARBA" id="ARBA00022842"/>
    </source>
</evidence>
<dbReference type="Proteomes" id="UP000294558">
    <property type="component" value="Unassembled WGS sequence"/>
</dbReference>
<feature type="binding site" evidence="13">
    <location>
        <position position="210"/>
    </location>
    <ligand>
        <name>Mg(2+)</name>
        <dbReference type="ChEBI" id="CHEBI:18420"/>
        <label>1</label>
        <note>catalytic</note>
    </ligand>
</feature>
<dbReference type="GO" id="GO:0046854">
    <property type="term" value="P:phosphatidylinositol phosphate biosynthetic process"/>
    <property type="evidence" value="ECO:0007669"/>
    <property type="project" value="InterPro"/>
</dbReference>
<comment type="catalytic activity">
    <reaction evidence="1">
        <text>a myo-inositol phosphate + H2O = myo-inositol + phosphate</text>
        <dbReference type="Rhea" id="RHEA:24056"/>
        <dbReference type="ChEBI" id="CHEBI:15377"/>
        <dbReference type="ChEBI" id="CHEBI:17268"/>
        <dbReference type="ChEBI" id="CHEBI:43474"/>
        <dbReference type="ChEBI" id="CHEBI:84139"/>
        <dbReference type="EC" id="3.1.3.25"/>
    </reaction>
</comment>
<evidence type="ECO:0000313" key="15">
    <source>
        <dbReference type="Proteomes" id="UP000294558"/>
    </source>
</evidence>
<feature type="binding site" evidence="13">
    <location>
        <position position="85"/>
    </location>
    <ligand>
        <name>Mg(2+)</name>
        <dbReference type="ChEBI" id="CHEBI:18420"/>
        <label>1</label>
        <note>catalytic</note>
    </ligand>
</feature>
<keyword evidence="9 13" id="KW-0460">Magnesium</keyword>
<dbReference type="GO" id="GO:0046872">
    <property type="term" value="F:metal ion binding"/>
    <property type="evidence" value="ECO:0007669"/>
    <property type="project" value="UniProtKB-KW"/>
</dbReference>
<dbReference type="EC" id="3.1.3.25" evidence="5"/>
<gene>
    <name evidence="14" type="ORF">BDK89_1088</name>
</gene>
<evidence type="ECO:0000256" key="13">
    <source>
        <dbReference type="PIRSR" id="PIRSR600760-2"/>
    </source>
</evidence>
<dbReference type="InterPro" id="IPR020550">
    <property type="entry name" value="Inositol_monophosphatase_CS"/>
</dbReference>
<reference evidence="14 15" key="1">
    <citation type="submission" date="2019-03" db="EMBL/GenBank/DDBJ databases">
        <title>Sequencing the genomes of 1000 actinobacteria strains.</title>
        <authorList>
            <person name="Klenk H.-P."/>
        </authorList>
    </citation>
    <scope>NUCLEOTIDE SEQUENCE [LARGE SCALE GENOMIC DNA]</scope>
    <source>
        <strain evidence="14 15">DSM 18936</strain>
    </source>
</reference>
<keyword evidence="8" id="KW-0378">Hydrolase</keyword>
<dbReference type="InterPro" id="IPR020583">
    <property type="entry name" value="Inositol_monoP_metal-BS"/>
</dbReference>
<dbReference type="Gene3D" id="3.40.190.80">
    <property type="match status" value="1"/>
</dbReference>
<dbReference type="Gene3D" id="3.30.540.10">
    <property type="entry name" value="Fructose-1,6-Bisphosphatase, subunit A, domain 1"/>
    <property type="match status" value="1"/>
</dbReference>
<organism evidence="14 15">
    <name type="scientific">Ilumatobacter fluminis</name>
    <dbReference type="NCBI Taxonomy" id="467091"/>
    <lineage>
        <taxon>Bacteria</taxon>
        <taxon>Bacillati</taxon>
        <taxon>Actinomycetota</taxon>
        <taxon>Acidimicrobiia</taxon>
        <taxon>Acidimicrobiales</taxon>
        <taxon>Ilumatobacteraceae</taxon>
        <taxon>Ilumatobacter</taxon>
    </lineage>
</organism>
<keyword evidence="7 13" id="KW-0479">Metal-binding</keyword>
<dbReference type="GO" id="GO:0008934">
    <property type="term" value="F:inositol monophosphate 1-phosphatase activity"/>
    <property type="evidence" value="ECO:0007669"/>
    <property type="project" value="TreeGrafter"/>
</dbReference>
<protein>
    <recommendedName>
        <fullName evidence="6">Histidinol-phosphatase</fullName>
        <ecNumber evidence="4">3.1.3.15</ecNumber>
        <ecNumber evidence="5">3.1.3.25</ecNumber>
    </recommendedName>
    <alternativeName>
        <fullName evidence="10">Histidinol-phosphate phosphatase</fullName>
    </alternativeName>
</protein>
<evidence type="ECO:0000313" key="14">
    <source>
        <dbReference type="EMBL" id="TDT15517.1"/>
    </source>
</evidence>
<dbReference type="PANTHER" id="PTHR20854:SF4">
    <property type="entry name" value="INOSITOL-1-MONOPHOSPHATASE-RELATED"/>
    <property type="match status" value="1"/>
</dbReference>
<dbReference type="EC" id="3.1.3.15" evidence="4"/>
<evidence type="ECO:0000256" key="7">
    <source>
        <dbReference type="ARBA" id="ARBA00022723"/>
    </source>
</evidence>
<evidence type="ECO:0000256" key="6">
    <source>
        <dbReference type="ARBA" id="ARBA00021697"/>
    </source>
</evidence>
<feature type="binding site" evidence="13">
    <location>
        <position position="83"/>
    </location>
    <ligand>
        <name>Mg(2+)</name>
        <dbReference type="ChEBI" id="CHEBI:18420"/>
        <label>1</label>
        <note>catalytic</note>
    </ligand>
</feature>
<feature type="binding site" evidence="13">
    <location>
        <position position="86"/>
    </location>
    <ligand>
        <name>Mg(2+)</name>
        <dbReference type="ChEBI" id="CHEBI:18420"/>
        <label>1</label>
        <note>catalytic</note>
    </ligand>
</feature>
<comment type="cofactor">
    <cofactor evidence="2 13">
        <name>Mg(2+)</name>
        <dbReference type="ChEBI" id="CHEBI:18420"/>
    </cofactor>
</comment>
<comment type="pathway">
    <text evidence="3">Amino-acid biosynthesis; L-histidine biosynthesis; L-histidine from 5-phospho-alpha-D-ribose 1-diphosphate: step 8/9.</text>
</comment>
<sequence length="255" mass="27655">MHPDLEFALSLADTADAFTLPRFEAADFTLGWKDDRSEVTEADRGAESLLADRVLAERPDHGFFGEEHGFQGPPDSPWRWIVDPIDGTSGFVRGIPVWATLIALLHDERGPVVGVVSAPALGRRWWAASGEGAFANGRRCNVSDVASLDDAQVNVTFSPGWDEIGKTGALVSLLQRARRARAFGDFWQHCLVAEGAVDVAVDAIGVQPYDLAAVRLIVDEAGGRFTDRHGTPTHEHDSAISSNGHLHDDVIRLLT</sequence>
<dbReference type="Pfam" id="PF00459">
    <property type="entry name" value="Inositol_P"/>
    <property type="match status" value="1"/>
</dbReference>
<dbReference type="GO" id="GO:0004401">
    <property type="term" value="F:histidinol-phosphatase activity"/>
    <property type="evidence" value="ECO:0007669"/>
    <property type="project" value="UniProtKB-EC"/>
</dbReference>
<evidence type="ECO:0000256" key="12">
    <source>
        <dbReference type="ARBA" id="ARBA00053547"/>
    </source>
</evidence>
<comment type="function">
    <text evidence="12">Catalyzes the dephosphorylation of histidinol-phosphate to histidinol, the direct precursor of histidine.</text>
</comment>
<dbReference type="AlphaFoldDB" id="A0A4R7HWN4"/>
<evidence type="ECO:0000256" key="1">
    <source>
        <dbReference type="ARBA" id="ARBA00001033"/>
    </source>
</evidence>
<dbReference type="InterPro" id="IPR000760">
    <property type="entry name" value="Inositol_monophosphatase-like"/>
</dbReference>
<evidence type="ECO:0000256" key="3">
    <source>
        <dbReference type="ARBA" id="ARBA00004970"/>
    </source>
</evidence>
<dbReference type="GO" id="GO:0007165">
    <property type="term" value="P:signal transduction"/>
    <property type="evidence" value="ECO:0007669"/>
    <property type="project" value="TreeGrafter"/>
</dbReference>
<keyword evidence="15" id="KW-1185">Reference proteome</keyword>
<proteinExistence type="predicted"/>